<organism evidence="2 3">
    <name type="scientific">Crepidotus variabilis</name>
    <dbReference type="NCBI Taxonomy" id="179855"/>
    <lineage>
        <taxon>Eukaryota</taxon>
        <taxon>Fungi</taxon>
        <taxon>Dikarya</taxon>
        <taxon>Basidiomycota</taxon>
        <taxon>Agaricomycotina</taxon>
        <taxon>Agaricomycetes</taxon>
        <taxon>Agaricomycetidae</taxon>
        <taxon>Agaricales</taxon>
        <taxon>Agaricineae</taxon>
        <taxon>Crepidotaceae</taxon>
        <taxon>Crepidotus</taxon>
    </lineage>
</organism>
<comment type="caution">
    <text evidence="2">The sequence shown here is derived from an EMBL/GenBank/DDBJ whole genome shotgun (WGS) entry which is preliminary data.</text>
</comment>
<evidence type="ECO:0000256" key="1">
    <source>
        <dbReference type="SAM" id="MobiDB-lite"/>
    </source>
</evidence>
<feature type="region of interest" description="Disordered" evidence="1">
    <location>
        <begin position="121"/>
        <end position="140"/>
    </location>
</feature>
<evidence type="ECO:0000313" key="3">
    <source>
        <dbReference type="Proteomes" id="UP000807306"/>
    </source>
</evidence>
<feature type="region of interest" description="Disordered" evidence="1">
    <location>
        <begin position="155"/>
        <end position="242"/>
    </location>
</feature>
<feature type="compositionally biased region" description="Basic and acidic residues" evidence="1">
    <location>
        <begin position="187"/>
        <end position="212"/>
    </location>
</feature>
<sequence>MKHVKGERNTVAQENCGQLGIEADIEPRQLTQAQGPFEEKPIPSSLPGPPTIPATVFPRRQPKTGGLRFVTETKAHMAVDSFFMDAAMMLSPAATVPQVEQSWLPPRKVVGARRNVAPSVAKIQGRTDRSSRIASASFSDDSDMDEVVIPSLKTDIVQEPVSPPMAGDSTTAAGSASSSKNGILSVRKNESKKEKKKSEEDEFEEFMKERKDKAKKAAGMPVVHPQPPTAIQPTSTSKGLGTSASVNETAITPEVIEQPMETLLKLSNTELTAQFSTRRIRGLPVKGSNRSTITAPQAGQHLQEVRHSCSRVVISKLT</sequence>
<accession>A0A9P6EPK5</accession>
<dbReference type="EMBL" id="MU157831">
    <property type="protein sequence ID" value="KAF9532572.1"/>
    <property type="molecule type" value="Genomic_DNA"/>
</dbReference>
<dbReference type="Proteomes" id="UP000807306">
    <property type="component" value="Unassembled WGS sequence"/>
</dbReference>
<keyword evidence="3" id="KW-1185">Reference proteome</keyword>
<feature type="compositionally biased region" description="Polar residues" evidence="1">
    <location>
        <begin position="231"/>
        <end position="242"/>
    </location>
</feature>
<evidence type="ECO:0000313" key="2">
    <source>
        <dbReference type="EMBL" id="KAF9532572.1"/>
    </source>
</evidence>
<gene>
    <name evidence="2" type="ORF">CPB83DRAFT_846995</name>
</gene>
<dbReference type="AlphaFoldDB" id="A0A9P6EPK5"/>
<name>A0A9P6EPK5_9AGAR</name>
<feature type="compositionally biased region" description="Low complexity" evidence="1">
    <location>
        <begin position="166"/>
        <end position="179"/>
    </location>
</feature>
<reference evidence="2" key="1">
    <citation type="submission" date="2020-11" db="EMBL/GenBank/DDBJ databases">
        <authorList>
            <consortium name="DOE Joint Genome Institute"/>
            <person name="Ahrendt S."/>
            <person name="Riley R."/>
            <person name="Andreopoulos W."/>
            <person name="Labutti K."/>
            <person name="Pangilinan J."/>
            <person name="Ruiz-Duenas F.J."/>
            <person name="Barrasa J.M."/>
            <person name="Sanchez-Garcia M."/>
            <person name="Camarero S."/>
            <person name="Miyauchi S."/>
            <person name="Serrano A."/>
            <person name="Linde D."/>
            <person name="Babiker R."/>
            <person name="Drula E."/>
            <person name="Ayuso-Fernandez I."/>
            <person name="Pacheco R."/>
            <person name="Padilla G."/>
            <person name="Ferreira P."/>
            <person name="Barriuso J."/>
            <person name="Kellner H."/>
            <person name="Castanera R."/>
            <person name="Alfaro M."/>
            <person name="Ramirez L."/>
            <person name="Pisabarro A.G."/>
            <person name="Kuo A."/>
            <person name="Tritt A."/>
            <person name="Lipzen A."/>
            <person name="He G."/>
            <person name="Yan M."/>
            <person name="Ng V."/>
            <person name="Cullen D."/>
            <person name="Martin F."/>
            <person name="Rosso M.-N."/>
            <person name="Henrissat B."/>
            <person name="Hibbett D."/>
            <person name="Martinez A.T."/>
            <person name="Grigoriev I.V."/>
        </authorList>
    </citation>
    <scope>NUCLEOTIDE SEQUENCE</scope>
    <source>
        <strain evidence="2">CBS 506.95</strain>
    </source>
</reference>
<protein>
    <submittedName>
        <fullName evidence="2">Uncharacterized protein</fullName>
    </submittedName>
</protein>
<proteinExistence type="predicted"/>